<dbReference type="EMBL" id="JAUIRO010000008">
    <property type="protein sequence ID" value="KAK0704045.1"/>
    <property type="molecule type" value="Genomic_DNA"/>
</dbReference>
<keyword evidence="5" id="KW-1185">Reference proteome</keyword>
<comment type="caution">
    <text evidence="4">The sequence shown here is derived from an EMBL/GenBank/DDBJ whole genome shotgun (WGS) entry which is preliminary data.</text>
</comment>
<evidence type="ECO:0000259" key="3">
    <source>
        <dbReference type="Pfam" id="PF12588"/>
    </source>
</evidence>
<dbReference type="Pfam" id="PF12588">
    <property type="entry name" value="PSDC"/>
    <property type="match status" value="1"/>
</dbReference>
<evidence type="ECO:0000256" key="2">
    <source>
        <dbReference type="SAM" id="Phobius"/>
    </source>
</evidence>
<organism evidence="4 5">
    <name type="scientific">Lasiosphaeria miniovina</name>
    <dbReference type="NCBI Taxonomy" id="1954250"/>
    <lineage>
        <taxon>Eukaryota</taxon>
        <taxon>Fungi</taxon>
        <taxon>Dikarya</taxon>
        <taxon>Ascomycota</taxon>
        <taxon>Pezizomycotina</taxon>
        <taxon>Sordariomycetes</taxon>
        <taxon>Sordariomycetidae</taxon>
        <taxon>Sordariales</taxon>
        <taxon>Lasiosphaeriaceae</taxon>
        <taxon>Lasiosphaeria</taxon>
    </lineage>
</organism>
<dbReference type="AlphaFoldDB" id="A0AA40DI46"/>
<evidence type="ECO:0000313" key="5">
    <source>
        <dbReference type="Proteomes" id="UP001172101"/>
    </source>
</evidence>
<proteinExistence type="predicted"/>
<keyword evidence="2" id="KW-1133">Transmembrane helix</keyword>
<keyword evidence="2" id="KW-0472">Membrane</keyword>
<dbReference type="RefSeq" id="XP_060290904.1">
    <property type="nucleotide sequence ID" value="XM_060446260.1"/>
</dbReference>
<evidence type="ECO:0000256" key="1">
    <source>
        <dbReference type="SAM" id="MobiDB-lite"/>
    </source>
</evidence>
<keyword evidence="2" id="KW-0812">Transmembrane</keyword>
<dbReference type="InterPro" id="IPR022237">
    <property type="entry name" value="PsiD-like"/>
</dbReference>
<protein>
    <submittedName>
        <fullName evidence="4">Phophatidylserine decarboxylase-domain-containing protein</fullName>
    </submittedName>
</protein>
<name>A0AA40DI46_9PEZI</name>
<feature type="region of interest" description="Disordered" evidence="1">
    <location>
        <begin position="136"/>
        <end position="160"/>
    </location>
</feature>
<feature type="domain" description="L-tryptophan decarboxylase PsiD-like" evidence="3">
    <location>
        <begin position="2"/>
        <end position="87"/>
    </location>
</feature>
<gene>
    <name evidence="4" type="ORF">B0T26DRAFT_757534</name>
</gene>
<dbReference type="GeneID" id="85329530"/>
<feature type="transmembrane region" description="Helical" evidence="2">
    <location>
        <begin position="24"/>
        <end position="45"/>
    </location>
</feature>
<sequence length="160" mass="17463">MLVFDTVLGQSPEWLYNAEGQQSFIAFPLNTALLMATNVGISLFLRSDVNRYLWDMLNAYGEFSTTSLSASVLNTSSSGWLNEIALRAIVKVAEPQSTNKLTFDDIFACDPSKPAYGYGSYGAFMTRSFVDGVRSVGSDDDPNNNSRINGSDRAVGSMGW</sequence>
<evidence type="ECO:0000313" key="4">
    <source>
        <dbReference type="EMBL" id="KAK0704045.1"/>
    </source>
</evidence>
<dbReference type="Proteomes" id="UP001172101">
    <property type="component" value="Unassembled WGS sequence"/>
</dbReference>
<accession>A0AA40DI46</accession>
<reference evidence="4" key="1">
    <citation type="submission" date="2023-06" db="EMBL/GenBank/DDBJ databases">
        <title>Genome-scale phylogeny and comparative genomics of the fungal order Sordariales.</title>
        <authorList>
            <consortium name="Lawrence Berkeley National Laboratory"/>
            <person name="Hensen N."/>
            <person name="Bonometti L."/>
            <person name="Westerberg I."/>
            <person name="Brannstrom I.O."/>
            <person name="Guillou S."/>
            <person name="Cros-Aarteil S."/>
            <person name="Calhoun S."/>
            <person name="Haridas S."/>
            <person name="Kuo A."/>
            <person name="Mondo S."/>
            <person name="Pangilinan J."/>
            <person name="Riley R."/>
            <person name="LaButti K."/>
            <person name="Andreopoulos B."/>
            <person name="Lipzen A."/>
            <person name="Chen C."/>
            <person name="Yanf M."/>
            <person name="Daum C."/>
            <person name="Ng V."/>
            <person name="Clum A."/>
            <person name="Steindorff A."/>
            <person name="Ohm R."/>
            <person name="Martin F."/>
            <person name="Silar P."/>
            <person name="Natvig D."/>
            <person name="Lalanne C."/>
            <person name="Gautier V."/>
            <person name="Ament-velasquez S.L."/>
            <person name="Kruys A."/>
            <person name="Hutchinson M.I."/>
            <person name="Powell A.J."/>
            <person name="Barry K."/>
            <person name="Miller A.N."/>
            <person name="Grigoriev I.V."/>
            <person name="Debuchy R."/>
            <person name="Gladieux P."/>
            <person name="Thoren M.H."/>
            <person name="Johannesson H."/>
        </authorList>
    </citation>
    <scope>NUCLEOTIDE SEQUENCE</scope>
    <source>
        <strain evidence="4">SMH2392-1A</strain>
    </source>
</reference>